<sequence length="176" mass="19161">MSNTIIILVNIILAVVLAVGLTPVWVWWERRIAGFIQDRSGPNRCNIGPMRLGGLIQALADMLKLVFKEDFTPAHVRHKFFFTVAPVVVFMASFLTFAVIPYADVLVIDGEAHTMQAIPTELGIMWFLAFAGLSVYGIILGGYSSGNKYGLLGSIRASAQVISYEAAMGLALISII</sequence>
<evidence type="ECO:0000256" key="3">
    <source>
        <dbReference type="ARBA" id="ARBA00022989"/>
    </source>
</evidence>
<gene>
    <name evidence="7" type="ORF">CRV05_13530</name>
</gene>
<dbReference type="GO" id="GO:0003954">
    <property type="term" value="F:NADH dehydrogenase activity"/>
    <property type="evidence" value="ECO:0007669"/>
    <property type="project" value="TreeGrafter"/>
</dbReference>
<organism evidence="7 8">
    <name type="scientific">Halarcobacter bivalviorum</name>
    <dbReference type="NCBI Taxonomy" id="663364"/>
    <lineage>
        <taxon>Bacteria</taxon>
        <taxon>Pseudomonadati</taxon>
        <taxon>Campylobacterota</taxon>
        <taxon>Epsilonproteobacteria</taxon>
        <taxon>Campylobacterales</taxon>
        <taxon>Arcobacteraceae</taxon>
        <taxon>Halarcobacter</taxon>
    </lineage>
</organism>
<keyword evidence="5" id="KW-0520">NAD</keyword>
<dbReference type="Proteomes" id="UP000289193">
    <property type="component" value="Unassembled WGS sequence"/>
</dbReference>
<accession>A0AAX2A3W1</accession>
<keyword evidence="8" id="KW-1185">Reference proteome</keyword>
<evidence type="ECO:0000256" key="5">
    <source>
        <dbReference type="RuleBase" id="RU000471"/>
    </source>
</evidence>
<dbReference type="InterPro" id="IPR018086">
    <property type="entry name" value="NADH_UbQ_OxRdtase_su1_CS"/>
</dbReference>
<feature type="transmembrane region" description="Helical" evidence="6">
    <location>
        <begin position="80"/>
        <end position="103"/>
    </location>
</feature>
<dbReference type="GO" id="GO:0005886">
    <property type="term" value="C:plasma membrane"/>
    <property type="evidence" value="ECO:0007669"/>
    <property type="project" value="UniProtKB-SubCell"/>
</dbReference>
<dbReference type="InterPro" id="IPR001694">
    <property type="entry name" value="NADH_UbQ_OxRdtase_su1/FPO"/>
</dbReference>
<dbReference type="Pfam" id="PF00146">
    <property type="entry name" value="NADHdh"/>
    <property type="match status" value="1"/>
</dbReference>
<evidence type="ECO:0000256" key="4">
    <source>
        <dbReference type="ARBA" id="ARBA00023136"/>
    </source>
</evidence>
<keyword evidence="3 6" id="KW-1133">Transmembrane helix</keyword>
<dbReference type="EMBL" id="PDKM01000058">
    <property type="protein sequence ID" value="RXK08792.1"/>
    <property type="molecule type" value="Genomic_DNA"/>
</dbReference>
<dbReference type="PROSITE" id="PS00667">
    <property type="entry name" value="COMPLEX1_ND1_1"/>
    <property type="match status" value="1"/>
</dbReference>
<dbReference type="GO" id="GO:0009060">
    <property type="term" value="P:aerobic respiration"/>
    <property type="evidence" value="ECO:0007669"/>
    <property type="project" value="TreeGrafter"/>
</dbReference>
<evidence type="ECO:0000256" key="2">
    <source>
        <dbReference type="ARBA" id="ARBA00022692"/>
    </source>
</evidence>
<dbReference type="PANTHER" id="PTHR11432:SF3">
    <property type="entry name" value="NADH-UBIQUINONE OXIDOREDUCTASE CHAIN 1"/>
    <property type="match status" value="1"/>
</dbReference>
<evidence type="ECO:0000256" key="1">
    <source>
        <dbReference type="ARBA" id="ARBA00004141"/>
    </source>
</evidence>
<protein>
    <submittedName>
        <fullName evidence="7">NADH-quinone oxidoreductase subunit H</fullName>
    </submittedName>
</protein>
<keyword evidence="2 5" id="KW-0812">Transmembrane</keyword>
<reference evidence="7 8" key="1">
    <citation type="submission" date="2017-10" db="EMBL/GenBank/DDBJ databases">
        <title>Genomics of the genus Arcobacter.</title>
        <authorList>
            <person name="Perez-Cataluna A."/>
            <person name="Figueras M.J."/>
        </authorList>
    </citation>
    <scope>NUCLEOTIDE SEQUENCE [LARGE SCALE GENOMIC DNA]</scope>
    <source>
        <strain evidence="7 8">CECT 7835</strain>
    </source>
</reference>
<feature type="transmembrane region" description="Helical" evidence="6">
    <location>
        <begin position="6"/>
        <end position="28"/>
    </location>
</feature>
<dbReference type="PANTHER" id="PTHR11432">
    <property type="entry name" value="NADH DEHYDROGENASE SUBUNIT 1"/>
    <property type="match status" value="1"/>
</dbReference>
<name>A0AAX2A3W1_9BACT</name>
<comment type="similarity">
    <text evidence="5">Belongs to the complex I subunit 1 family.</text>
</comment>
<feature type="transmembrane region" description="Helical" evidence="6">
    <location>
        <begin position="123"/>
        <end position="143"/>
    </location>
</feature>
<comment type="subcellular location">
    <subcellularLocation>
        <location evidence="5">Cell membrane</location>
        <topology evidence="5">Multi-pass membrane protein</topology>
    </subcellularLocation>
    <subcellularLocation>
        <location evidence="1">Membrane</location>
        <topology evidence="1">Multi-pass membrane protein</topology>
    </subcellularLocation>
</comment>
<keyword evidence="4 6" id="KW-0472">Membrane</keyword>
<evidence type="ECO:0000313" key="8">
    <source>
        <dbReference type="Proteomes" id="UP000289193"/>
    </source>
</evidence>
<evidence type="ECO:0000313" key="7">
    <source>
        <dbReference type="EMBL" id="RXK08792.1"/>
    </source>
</evidence>
<comment type="caution">
    <text evidence="7">The sequence shown here is derived from an EMBL/GenBank/DDBJ whole genome shotgun (WGS) entry which is preliminary data.</text>
</comment>
<proteinExistence type="inferred from homology"/>
<dbReference type="AlphaFoldDB" id="A0AAX2A3W1"/>
<evidence type="ECO:0000256" key="6">
    <source>
        <dbReference type="SAM" id="Phobius"/>
    </source>
</evidence>
<feature type="non-terminal residue" evidence="7">
    <location>
        <position position="176"/>
    </location>
</feature>